<dbReference type="GO" id="GO:0016042">
    <property type="term" value="P:lipid catabolic process"/>
    <property type="evidence" value="ECO:0007669"/>
    <property type="project" value="UniProtKB-UniRule"/>
</dbReference>
<feature type="active site" description="Nucleophile" evidence="4">
    <location>
        <position position="45"/>
    </location>
</feature>
<evidence type="ECO:0000259" key="5">
    <source>
        <dbReference type="PROSITE" id="PS51635"/>
    </source>
</evidence>
<dbReference type="PANTHER" id="PTHR14226:SF57">
    <property type="entry name" value="BLR7027 PROTEIN"/>
    <property type="match status" value="1"/>
</dbReference>
<gene>
    <name evidence="6" type="ORF">BN1051_00132</name>
</gene>
<feature type="active site" description="Proton acceptor" evidence="4">
    <location>
        <position position="191"/>
    </location>
</feature>
<keyword evidence="3 4" id="KW-0443">Lipid metabolism</keyword>
<keyword evidence="1 4" id="KW-0378">Hydrolase</keyword>
<protein>
    <recommendedName>
        <fullName evidence="5">PNPLA domain-containing protein</fullName>
    </recommendedName>
</protein>
<dbReference type="Pfam" id="PF01734">
    <property type="entry name" value="Patatin"/>
    <property type="match status" value="1"/>
</dbReference>
<evidence type="ECO:0000256" key="3">
    <source>
        <dbReference type="ARBA" id="ARBA00023098"/>
    </source>
</evidence>
<dbReference type="PROSITE" id="PS51635">
    <property type="entry name" value="PNPLA"/>
    <property type="match status" value="1"/>
</dbReference>
<reference evidence="6" key="1">
    <citation type="submission" date="2014-07" db="EMBL/GenBank/DDBJ databases">
        <authorList>
            <person name="Urmite Genomes Urmite Genomes"/>
        </authorList>
    </citation>
    <scope>NUCLEOTIDE SEQUENCE</scope>
    <source>
        <strain evidence="6">11W110_air</strain>
    </source>
</reference>
<dbReference type="EMBL" id="LN483070">
    <property type="protein sequence ID" value="CEA06788.1"/>
    <property type="molecule type" value="Genomic_DNA"/>
</dbReference>
<feature type="short sequence motif" description="GXGXXG" evidence="4">
    <location>
        <begin position="12"/>
        <end position="17"/>
    </location>
</feature>
<feature type="domain" description="PNPLA" evidence="5">
    <location>
        <begin position="8"/>
        <end position="204"/>
    </location>
</feature>
<dbReference type="GO" id="GO:0016787">
    <property type="term" value="F:hydrolase activity"/>
    <property type="evidence" value="ECO:0007669"/>
    <property type="project" value="UniProtKB-UniRule"/>
</dbReference>
<evidence type="ECO:0000256" key="2">
    <source>
        <dbReference type="ARBA" id="ARBA00022963"/>
    </source>
</evidence>
<organism evidence="6">
    <name type="scientific">Arthrobacter saudimassiliensis</name>
    <dbReference type="NCBI Taxonomy" id="1461584"/>
    <lineage>
        <taxon>Bacteria</taxon>
        <taxon>Bacillati</taxon>
        <taxon>Actinomycetota</taxon>
        <taxon>Actinomycetes</taxon>
        <taxon>Micrococcales</taxon>
        <taxon>Micrococcaceae</taxon>
        <taxon>Arthrobacter</taxon>
    </lineage>
</organism>
<accession>A0A078MHG0</accession>
<dbReference type="Gene3D" id="3.40.1090.10">
    <property type="entry name" value="Cytosolic phospholipase A2 catalytic domain"/>
    <property type="match status" value="2"/>
</dbReference>
<sequence length="287" mass="29425">MAEHKRALVLGGGGVAGIAWELGVLHGLTAAGIDLGAADLVVGTSAGSVVGAALRFGQADAAYQAQIAEGTPPAQYREPTAFSGEAFLNALAAAGAQGGGEQAARARIGELALGAATQLSEEQWVAQISALVPAARWPERPLAVTTVDAGTGEFRVFGADDGVSLQRAVAASCAVPTVWPPVEMDGNRYMDGGIRSGTNADVAEGYDAVLVLSCGLEAPSSPFGPSLPQALEKLGRHSRVVLIEADAAALQAFGSNMLLQSTRRPSAEAGRRQAEQRLADVRELWDS</sequence>
<dbReference type="InterPro" id="IPR016035">
    <property type="entry name" value="Acyl_Trfase/lysoPLipase"/>
</dbReference>
<feature type="short sequence motif" description="DGA/G" evidence="4">
    <location>
        <begin position="191"/>
        <end position="193"/>
    </location>
</feature>
<dbReference type="InterPro" id="IPR050301">
    <property type="entry name" value="NTE"/>
</dbReference>
<evidence type="ECO:0000256" key="1">
    <source>
        <dbReference type="ARBA" id="ARBA00022801"/>
    </source>
</evidence>
<dbReference type="InterPro" id="IPR002641">
    <property type="entry name" value="PNPLA_dom"/>
</dbReference>
<evidence type="ECO:0000256" key="4">
    <source>
        <dbReference type="PROSITE-ProRule" id="PRU01161"/>
    </source>
</evidence>
<name>A0A078MHG0_9MICC</name>
<dbReference type="PANTHER" id="PTHR14226">
    <property type="entry name" value="NEUROPATHY TARGET ESTERASE/SWISS CHEESE D.MELANOGASTER"/>
    <property type="match status" value="1"/>
</dbReference>
<proteinExistence type="predicted"/>
<keyword evidence="2 4" id="KW-0442">Lipid degradation</keyword>
<dbReference type="PATRIC" id="fig|1461584.3.peg.128"/>
<dbReference type="SUPFAM" id="SSF52151">
    <property type="entry name" value="FabD/lysophospholipase-like"/>
    <property type="match status" value="1"/>
</dbReference>
<dbReference type="AlphaFoldDB" id="A0A078MHG0"/>
<feature type="short sequence motif" description="GXSXG" evidence="4">
    <location>
        <begin position="43"/>
        <end position="47"/>
    </location>
</feature>
<evidence type="ECO:0000313" key="6">
    <source>
        <dbReference type="EMBL" id="CEA06788.1"/>
    </source>
</evidence>